<accession>A0A9P3UST1</accession>
<reference evidence="2" key="1">
    <citation type="submission" date="2022-07" db="EMBL/GenBank/DDBJ databases">
        <title>The genome of Lyophyllum shimeji provides insight into the initial evolution of ectomycorrhizal fungal genome.</title>
        <authorList>
            <person name="Kobayashi Y."/>
            <person name="Shibata T."/>
            <person name="Hirakawa H."/>
            <person name="Shigenobu S."/>
            <person name="Nishiyama T."/>
            <person name="Yamada A."/>
            <person name="Hasebe M."/>
            <person name="Kawaguchi M."/>
        </authorList>
    </citation>
    <scope>NUCLEOTIDE SEQUENCE</scope>
    <source>
        <strain evidence="2">AT787</strain>
    </source>
</reference>
<dbReference type="AlphaFoldDB" id="A0A9P3UST1"/>
<feature type="compositionally biased region" description="Polar residues" evidence="1">
    <location>
        <begin position="87"/>
        <end position="98"/>
    </location>
</feature>
<sequence>MAKTIAVKHTPVPRPEDLDIGPPLKQMYAYSQAEFNELVASEQVCQSLHPLPVGLVRTIAKERAKLKAAADSERLAEKAKEREASSILLNQKSDQTGI</sequence>
<feature type="compositionally biased region" description="Basic and acidic residues" evidence="1">
    <location>
        <begin position="70"/>
        <end position="84"/>
    </location>
</feature>
<name>A0A9P3UST1_LYOSH</name>
<comment type="caution">
    <text evidence="2">The sequence shown here is derived from an EMBL/GenBank/DDBJ whole genome shotgun (WGS) entry which is preliminary data.</text>
</comment>
<feature type="region of interest" description="Disordered" evidence="1">
    <location>
        <begin position="1"/>
        <end position="20"/>
    </location>
</feature>
<proteinExistence type="predicted"/>
<organism evidence="2 3">
    <name type="scientific">Lyophyllum shimeji</name>
    <name type="common">Hon-shimeji</name>
    <name type="synonym">Tricholoma shimeji</name>
    <dbReference type="NCBI Taxonomy" id="47721"/>
    <lineage>
        <taxon>Eukaryota</taxon>
        <taxon>Fungi</taxon>
        <taxon>Dikarya</taxon>
        <taxon>Basidiomycota</taxon>
        <taxon>Agaricomycotina</taxon>
        <taxon>Agaricomycetes</taxon>
        <taxon>Agaricomycetidae</taxon>
        <taxon>Agaricales</taxon>
        <taxon>Tricholomatineae</taxon>
        <taxon>Lyophyllaceae</taxon>
        <taxon>Lyophyllum</taxon>
    </lineage>
</organism>
<evidence type="ECO:0000313" key="3">
    <source>
        <dbReference type="Proteomes" id="UP001063166"/>
    </source>
</evidence>
<protein>
    <submittedName>
        <fullName evidence="2">Uncharacterized protein</fullName>
    </submittedName>
</protein>
<keyword evidence="3" id="KW-1185">Reference proteome</keyword>
<dbReference type="OrthoDB" id="3025853at2759"/>
<gene>
    <name evidence="2" type="ORF">LshimejAT787_1501120</name>
</gene>
<dbReference type="Proteomes" id="UP001063166">
    <property type="component" value="Unassembled WGS sequence"/>
</dbReference>
<dbReference type="EMBL" id="BRPK01000015">
    <property type="protein sequence ID" value="GLB43928.1"/>
    <property type="molecule type" value="Genomic_DNA"/>
</dbReference>
<evidence type="ECO:0000256" key="1">
    <source>
        <dbReference type="SAM" id="MobiDB-lite"/>
    </source>
</evidence>
<feature type="region of interest" description="Disordered" evidence="1">
    <location>
        <begin position="70"/>
        <end position="98"/>
    </location>
</feature>
<evidence type="ECO:0000313" key="2">
    <source>
        <dbReference type="EMBL" id="GLB43928.1"/>
    </source>
</evidence>